<dbReference type="InterPro" id="IPR014729">
    <property type="entry name" value="Rossmann-like_a/b/a_fold"/>
</dbReference>
<organism evidence="7">
    <name type="scientific">marine sediment metagenome</name>
    <dbReference type="NCBI Taxonomy" id="412755"/>
    <lineage>
        <taxon>unclassified sequences</taxon>
        <taxon>metagenomes</taxon>
        <taxon>ecological metagenomes</taxon>
    </lineage>
</organism>
<dbReference type="SUPFAM" id="SSF52402">
    <property type="entry name" value="Adenine nucleotide alpha hydrolases-like"/>
    <property type="match status" value="1"/>
</dbReference>
<dbReference type="InterPro" id="IPR033947">
    <property type="entry name" value="ETF_alpha_N"/>
</dbReference>
<comment type="similarity">
    <text evidence="1">Belongs to the ETF alpha-subunit/FixB family.</text>
</comment>
<dbReference type="GO" id="GO:0033539">
    <property type="term" value="P:fatty acid beta-oxidation using acyl-CoA dehydrogenase"/>
    <property type="evidence" value="ECO:0007669"/>
    <property type="project" value="TreeGrafter"/>
</dbReference>
<proteinExistence type="inferred from homology"/>
<dbReference type="GO" id="GO:0050660">
    <property type="term" value="F:flavin adenine dinucleotide binding"/>
    <property type="evidence" value="ECO:0007669"/>
    <property type="project" value="InterPro"/>
</dbReference>
<evidence type="ECO:0000256" key="4">
    <source>
        <dbReference type="ARBA" id="ARBA00022827"/>
    </source>
</evidence>
<feature type="domain" description="Electron transfer flavoprotein alpha/beta-subunit N-terminal" evidence="6">
    <location>
        <begin position="10"/>
        <end position="208"/>
    </location>
</feature>
<dbReference type="AlphaFoldDB" id="A0A0F9Z2T2"/>
<dbReference type="InterPro" id="IPR029035">
    <property type="entry name" value="DHS-like_NAD/FAD-binding_dom"/>
</dbReference>
<comment type="caution">
    <text evidence="7">The sequence shown here is derived from an EMBL/GenBank/DDBJ whole genome shotgun (WGS) entry which is preliminary data.</text>
</comment>
<sequence>MIEVNRQGEVWIFAEQEDGKLSDVPLELMSKGRELADKLSVPLAAVLLAADGGDMPAALIAQGADKVYVVIDERLGHYQAAGYGHVLCSLIEQHTPQIFLYGATPIGRDLAPTVASAMKCGLTADCTDLQIGDHKPAGSDEVHKNLLLQIRPAFGGNIIATIVNFDRWPQMATVREGVMPLGEPDTARSGEIVECAANLDGVQLPLEIIESHRREKAVNLKASRIIVAGGAGVGSKDNFQLIWDLAHCLGAAVGGSRAAIDLGFVDHDHQIGQTGTTVRPALYIACGISGAVQHAAGMSEAGKILAINTDADAPIMGLAHFGIVGDLNVVIPKMIKIIRSGAGVEQAAQQVADA</sequence>
<dbReference type="GO" id="GO:0009055">
    <property type="term" value="F:electron transfer activity"/>
    <property type="evidence" value="ECO:0007669"/>
    <property type="project" value="InterPro"/>
</dbReference>
<dbReference type="PANTHER" id="PTHR43153:SF1">
    <property type="entry name" value="ELECTRON TRANSFER FLAVOPROTEIN SUBUNIT ALPHA, MITOCHONDRIAL"/>
    <property type="match status" value="1"/>
</dbReference>
<gene>
    <name evidence="7" type="ORF">LCGC14_0019100</name>
</gene>
<evidence type="ECO:0000256" key="5">
    <source>
        <dbReference type="ARBA" id="ARBA00022982"/>
    </source>
</evidence>
<dbReference type="InterPro" id="IPR014731">
    <property type="entry name" value="ETF_asu_C"/>
</dbReference>
<keyword evidence="3" id="KW-0285">Flavoprotein</keyword>
<evidence type="ECO:0000256" key="1">
    <source>
        <dbReference type="ARBA" id="ARBA00005817"/>
    </source>
</evidence>
<dbReference type="InterPro" id="IPR001308">
    <property type="entry name" value="ETF_a/FixB"/>
</dbReference>
<keyword evidence="5" id="KW-0249">Electron transport</keyword>
<evidence type="ECO:0000259" key="6">
    <source>
        <dbReference type="SMART" id="SM00893"/>
    </source>
</evidence>
<dbReference type="EMBL" id="LAZR01000003">
    <property type="protein sequence ID" value="KKO11429.1"/>
    <property type="molecule type" value="Genomic_DNA"/>
</dbReference>
<dbReference type="InterPro" id="IPR014730">
    <property type="entry name" value="ETF_a/b_N"/>
</dbReference>
<dbReference type="Gene3D" id="3.40.50.1220">
    <property type="entry name" value="TPP-binding domain"/>
    <property type="match status" value="1"/>
</dbReference>
<dbReference type="Pfam" id="PF00766">
    <property type="entry name" value="ETF_alpha"/>
    <property type="match status" value="1"/>
</dbReference>
<protein>
    <recommendedName>
        <fullName evidence="6">Electron transfer flavoprotein alpha/beta-subunit N-terminal domain-containing protein</fullName>
    </recommendedName>
</protein>
<dbReference type="PROSITE" id="PS00696">
    <property type="entry name" value="ETF_ALPHA"/>
    <property type="match status" value="1"/>
</dbReference>
<keyword evidence="2" id="KW-0813">Transport</keyword>
<evidence type="ECO:0000256" key="2">
    <source>
        <dbReference type="ARBA" id="ARBA00022448"/>
    </source>
</evidence>
<dbReference type="SMART" id="SM00893">
    <property type="entry name" value="ETF"/>
    <property type="match status" value="1"/>
</dbReference>
<dbReference type="PIRSF" id="PIRSF000089">
    <property type="entry name" value="Electra_flavoP_a"/>
    <property type="match status" value="1"/>
</dbReference>
<keyword evidence="4" id="KW-0274">FAD</keyword>
<dbReference type="SUPFAM" id="SSF52467">
    <property type="entry name" value="DHS-like NAD/FAD-binding domain"/>
    <property type="match status" value="1"/>
</dbReference>
<dbReference type="PANTHER" id="PTHR43153">
    <property type="entry name" value="ELECTRON TRANSFER FLAVOPROTEIN ALPHA"/>
    <property type="match status" value="1"/>
</dbReference>
<reference evidence="7" key="1">
    <citation type="journal article" date="2015" name="Nature">
        <title>Complex archaea that bridge the gap between prokaryotes and eukaryotes.</title>
        <authorList>
            <person name="Spang A."/>
            <person name="Saw J.H."/>
            <person name="Jorgensen S.L."/>
            <person name="Zaremba-Niedzwiedzka K."/>
            <person name="Martijn J."/>
            <person name="Lind A.E."/>
            <person name="van Eijk R."/>
            <person name="Schleper C."/>
            <person name="Guy L."/>
            <person name="Ettema T.J."/>
        </authorList>
    </citation>
    <scope>NUCLEOTIDE SEQUENCE</scope>
</reference>
<evidence type="ECO:0000256" key="3">
    <source>
        <dbReference type="ARBA" id="ARBA00022630"/>
    </source>
</evidence>
<name>A0A0F9Z2T2_9ZZZZ</name>
<dbReference type="Pfam" id="PF01012">
    <property type="entry name" value="ETF"/>
    <property type="match status" value="1"/>
</dbReference>
<dbReference type="CDD" id="cd01715">
    <property type="entry name" value="ETF_alpha"/>
    <property type="match status" value="1"/>
</dbReference>
<dbReference type="Gene3D" id="3.40.50.620">
    <property type="entry name" value="HUPs"/>
    <property type="match status" value="1"/>
</dbReference>
<accession>A0A0F9Z2T2</accession>
<evidence type="ECO:0000313" key="7">
    <source>
        <dbReference type="EMBL" id="KKO11429.1"/>
    </source>
</evidence>
<dbReference type="InterPro" id="IPR018206">
    <property type="entry name" value="ETF_asu_C_CS"/>
</dbReference>